<keyword evidence="2" id="KW-1185">Reference proteome</keyword>
<keyword evidence="1" id="KW-0812">Transmembrane</keyword>
<accession>A0A1I7YZD3</accession>
<dbReference type="WBParaSite" id="L893_g21281.t1">
    <property type="protein sequence ID" value="L893_g21281.t1"/>
    <property type="gene ID" value="L893_g21281"/>
</dbReference>
<feature type="transmembrane region" description="Helical" evidence="1">
    <location>
        <begin position="107"/>
        <end position="131"/>
    </location>
</feature>
<feature type="transmembrane region" description="Helical" evidence="1">
    <location>
        <begin position="206"/>
        <end position="228"/>
    </location>
</feature>
<dbReference type="AlphaFoldDB" id="A0A1I7YZD3"/>
<feature type="transmembrane region" description="Helical" evidence="1">
    <location>
        <begin position="72"/>
        <end position="95"/>
    </location>
</feature>
<evidence type="ECO:0000313" key="2">
    <source>
        <dbReference type="Proteomes" id="UP000095287"/>
    </source>
</evidence>
<reference evidence="3" key="1">
    <citation type="submission" date="2016-11" db="UniProtKB">
        <authorList>
            <consortium name="WormBaseParasite"/>
        </authorList>
    </citation>
    <scope>IDENTIFICATION</scope>
</reference>
<dbReference type="SUPFAM" id="SSF81321">
    <property type="entry name" value="Family A G protein-coupled receptor-like"/>
    <property type="match status" value="1"/>
</dbReference>
<evidence type="ECO:0000256" key="1">
    <source>
        <dbReference type="SAM" id="Phobius"/>
    </source>
</evidence>
<feature type="transmembrane region" description="Helical" evidence="1">
    <location>
        <begin position="248"/>
        <end position="267"/>
    </location>
</feature>
<evidence type="ECO:0000313" key="3">
    <source>
        <dbReference type="WBParaSite" id="L893_g21281.t1"/>
    </source>
</evidence>
<dbReference type="InterPro" id="IPR019425">
    <property type="entry name" value="7TM_GPCR_serpentine_rcpt_Srt"/>
</dbReference>
<feature type="transmembrane region" description="Helical" evidence="1">
    <location>
        <begin position="37"/>
        <end position="60"/>
    </location>
</feature>
<dbReference type="Pfam" id="PF10321">
    <property type="entry name" value="7TM_GPCR_Srt"/>
    <property type="match status" value="1"/>
</dbReference>
<organism evidence="2 3">
    <name type="scientific">Steinernema glaseri</name>
    <dbReference type="NCBI Taxonomy" id="37863"/>
    <lineage>
        <taxon>Eukaryota</taxon>
        <taxon>Metazoa</taxon>
        <taxon>Ecdysozoa</taxon>
        <taxon>Nematoda</taxon>
        <taxon>Chromadorea</taxon>
        <taxon>Rhabditida</taxon>
        <taxon>Tylenchina</taxon>
        <taxon>Panagrolaimomorpha</taxon>
        <taxon>Strongyloidoidea</taxon>
        <taxon>Steinernematidae</taxon>
        <taxon>Steinernema</taxon>
    </lineage>
</organism>
<dbReference type="Proteomes" id="UP000095287">
    <property type="component" value="Unplaced"/>
</dbReference>
<keyword evidence="1" id="KW-0472">Membrane</keyword>
<proteinExistence type="predicted"/>
<dbReference type="PANTHER" id="PTHR23021">
    <property type="entry name" value="SERPENTINE RECEPTOR, CLASS T"/>
    <property type="match status" value="1"/>
</dbReference>
<name>A0A1I7YZD3_9BILA</name>
<protein>
    <submittedName>
        <fullName evidence="3">G_PROTEIN_RECEP_F1_2 domain-containing protein</fullName>
    </submittedName>
</protein>
<dbReference type="PANTHER" id="PTHR23021:SF11">
    <property type="entry name" value="SERPENTINE RECEPTOR, CLASS T"/>
    <property type="match status" value="1"/>
</dbReference>
<sequence length="288" mass="32608">METYVLRRADWEWLYNCSYLSADTWSEVASTWPNTPLGVYSLTFGVIFAPLYMLCLAAMITVKMPNNSCYRIMFVLGIFDVLGLLISCFITGVFLTRGVTFCTSRELIYIIGCVLDGVWAAEGALSVLLALNRCADFWRFRWLKACFDGTGIHYWFIGVVIYTACFVIFPSPPVFSPATHGVWMLDPFADLILNGLQPEVRSNWPLLINNSIVVLALPVLYSALVLSIKFSQSAIGTRKHHMQVALQAFMICLLNFFSAFLYVYMYFLPTHRFLYIVCLVGWQGSSGE</sequence>
<keyword evidence="1" id="KW-1133">Transmembrane helix</keyword>
<feature type="transmembrane region" description="Helical" evidence="1">
    <location>
        <begin position="152"/>
        <end position="169"/>
    </location>
</feature>